<dbReference type="InterPro" id="IPR041682">
    <property type="entry name" value="AAA_14"/>
</dbReference>
<accession>A0ABS9SPV8</accession>
<keyword evidence="3" id="KW-1185">Reference proteome</keyword>
<reference evidence="2 3" key="1">
    <citation type="submission" date="2022-02" db="EMBL/GenBank/DDBJ databases">
        <authorList>
            <person name="Min J."/>
        </authorList>
    </citation>
    <scope>NUCLEOTIDE SEQUENCE [LARGE SCALE GENOMIC DNA]</scope>
    <source>
        <strain evidence="2 3">GR10-1</strain>
    </source>
</reference>
<evidence type="ECO:0000313" key="2">
    <source>
        <dbReference type="EMBL" id="MCH5600399.1"/>
    </source>
</evidence>
<name>A0ABS9SPV8_9BACT</name>
<evidence type="ECO:0000313" key="3">
    <source>
        <dbReference type="Proteomes" id="UP001202248"/>
    </source>
</evidence>
<dbReference type="PANTHER" id="PTHR43566">
    <property type="entry name" value="CONSERVED PROTEIN"/>
    <property type="match status" value="1"/>
</dbReference>
<dbReference type="EMBL" id="JAKWBL010000004">
    <property type="protein sequence ID" value="MCH5600399.1"/>
    <property type="molecule type" value="Genomic_DNA"/>
</dbReference>
<dbReference type="Proteomes" id="UP001202248">
    <property type="component" value="Unassembled WGS sequence"/>
</dbReference>
<dbReference type="InterPro" id="IPR027417">
    <property type="entry name" value="P-loop_NTPase"/>
</dbReference>
<dbReference type="RefSeq" id="WP_240832529.1">
    <property type="nucleotide sequence ID" value="NZ_JAKWBL010000004.1"/>
</dbReference>
<gene>
    <name evidence="2" type="ORF">MKP09_22000</name>
</gene>
<feature type="domain" description="AAA" evidence="1">
    <location>
        <begin position="17"/>
        <end position="137"/>
    </location>
</feature>
<proteinExistence type="predicted"/>
<protein>
    <submittedName>
        <fullName evidence="2">AAA family ATPase</fullName>
    </submittedName>
</protein>
<dbReference type="Gene3D" id="3.40.50.300">
    <property type="entry name" value="P-loop containing nucleotide triphosphate hydrolases"/>
    <property type="match status" value="1"/>
</dbReference>
<dbReference type="PANTHER" id="PTHR43566:SF1">
    <property type="entry name" value="AAA+ ATPASE DOMAIN-CONTAINING PROTEIN"/>
    <property type="match status" value="1"/>
</dbReference>
<dbReference type="Pfam" id="PF13173">
    <property type="entry name" value="AAA_14"/>
    <property type="match status" value="1"/>
</dbReference>
<sequence>MIIRFIQKEIEAKFGKKKAIVLIGHRQVGKTTLIENMLSEKKHLFLNCDDPTVKNQLTNANTEQLRNLIGNYKIVFIDEAQRIENVGITLKIITDTFKDVQLIVSGSSALELSDHIKEPLTGRKWEYELWPVSWKEFEGDAGFLKAQQQLELRVIYGMYPDVINRTGEEEDTLKEITNSYLYKDLLAYGEYVNLKYLKSCFRHWHYNWVMR</sequence>
<organism evidence="2 3">
    <name type="scientific">Niabella ginsengisoli</name>
    <dbReference type="NCBI Taxonomy" id="522298"/>
    <lineage>
        <taxon>Bacteria</taxon>
        <taxon>Pseudomonadati</taxon>
        <taxon>Bacteroidota</taxon>
        <taxon>Chitinophagia</taxon>
        <taxon>Chitinophagales</taxon>
        <taxon>Chitinophagaceae</taxon>
        <taxon>Niabella</taxon>
    </lineage>
</organism>
<evidence type="ECO:0000259" key="1">
    <source>
        <dbReference type="Pfam" id="PF13173"/>
    </source>
</evidence>
<dbReference type="SUPFAM" id="SSF52540">
    <property type="entry name" value="P-loop containing nucleoside triphosphate hydrolases"/>
    <property type="match status" value="1"/>
</dbReference>
<comment type="caution">
    <text evidence="2">The sequence shown here is derived from an EMBL/GenBank/DDBJ whole genome shotgun (WGS) entry which is preliminary data.</text>
</comment>